<accession>A0A2A2KQ06</accession>
<dbReference type="OrthoDB" id="5826469at2759"/>
<proteinExistence type="predicted"/>
<dbReference type="EMBL" id="LIAE01007969">
    <property type="protein sequence ID" value="PAV76076.1"/>
    <property type="molecule type" value="Genomic_DNA"/>
</dbReference>
<comment type="caution">
    <text evidence="1">The sequence shown here is derived from an EMBL/GenBank/DDBJ whole genome shotgun (WGS) entry which is preliminary data.</text>
</comment>
<dbReference type="AlphaFoldDB" id="A0A2A2KQ06"/>
<gene>
    <name evidence="1" type="ORF">WR25_24754</name>
</gene>
<protein>
    <submittedName>
        <fullName evidence="1">Uncharacterized protein</fullName>
    </submittedName>
</protein>
<sequence>MVGREKEVSTRLLRPTLPHIHLEQLMVWVERWDPIWEIDGSIKIFDEGIAQFMLCDPESHMKYYAAVVLGKASVRCSLINEEPDDLLDAQANRIHLIYSNQLTDKDLTQIEHLKQVLRKRGYRFDDEQ</sequence>
<reference evidence="1 2" key="1">
    <citation type="journal article" date="2017" name="Curr. Biol.">
        <title>Genome architecture and evolution of a unichromosomal asexual nematode.</title>
        <authorList>
            <person name="Fradin H."/>
            <person name="Zegar C."/>
            <person name="Gutwein M."/>
            <person name="Lucas J."/>
            <person name="Kovtun M."/>
            <person name="Corcoran D."/>
            <person name="Baugh L.R."/>
            <person name="Kiontke K."/>
            <person name="Gunsalus K."/>
            <person name="Fitch D.H."/>
            <person name="Piano F."/>
        </authorList>
    </citation>
    <scope>NUCLEOTIDE SEQUENCE [LARGE SCALE GENOMIC DNA]</scope>
    <source>
        <strain evidence="1">PF1309</strain>
    </source>
</reference>
<organism evidence="1 2">
    <name type="scientific">Diploscapter pachys</name>
    <dbReference type="NCBI Taxonomy" id="2018661"/>
    <lineage>
        <taxon>Eukaryota</taxon>
        <taxon>Metazoa</taxon>
        <taxon>Ecdysozoa</taxon>
        <taxon>Nematoda</taxon>
        <taxon>Chromadorea</taxon>
        <taxon>Rhabditida</taxon>
        <taxon>Rhabditina</taxon>
        <taxon>Rhabditomorpha</taxon>
        <taxon>Rhabditoidea</taxon>
        <taxon>Rhabditidae</taxon>
        <taxon>Diploscapter</taxon>
    </lineage>
</organism>
<keyword evidence="2" id="KW-1185">Reference proteome</keyword>
<evidence type="ECO:0000313" key="2">
    <source>
        <dbReference type="Proteomes" id="UP000218231"/>
    </source>
</evidence>
<dbReference type="Proteomes" id="UP000218231">
    <property type="component" value="Unassembled WGS sequence"/>
</dbReference>
<evidence type="ECO:0000313" key="1">
    <source>
        <dbReference type="EMBL" id="PAV76076.1"/>
    </source>
</evidence>
<name>A0A2A2KQ06_9BILA</name>